<dbReference type="Gene3D" id="1.10.287.130">
    <property type="match status" value="1"/>
</dbReference>
<dbReference type="GeneID" id="78511604"/>
<dbReference type="OrthoDB" id="9806130at2"/>
<feature type="coiled-coil region" evidence="11">
    <location>
        <begin position="374"/>
        <end position="401"/>
    </location>
</feature>
<evidence type="ECO:0000259" key="13">
    <source>
        <dbReference type="PROSITE" id="PS50109"/>
    </source>
</evidence>
<evidence type="ECO:0000256" key="3">
    <source>
        <dbReference type="ARBA" id="ARBA00012438"/>
    </source>
</evidence>
<dbReference type="KEGG" id="ols:Olsu_0128"/>
<dbReference type="PRINTS" id="PR00344">
    <property type="entry name" value="BCTRLSENSOR"/>
</dbReference>
<dbReference type="Pfam" id="PF00512">
    <property type="entry name" value="HisKA"/>
    <property type="match status" value="1"/>
</dbReference>
<dbReference type="Pfam" id="PF14827">
    <property type="entry name" value="dCache_3"/>
    <property type="match status" value="1"/>
</dbReference>
<dbReference type="InterPro" id="IPR004358">
    <property type="entry name" value="Sig_transdc_His_kin-like_C"/>
</dbReference>
<keyword evidence="5" id="KW-0597">Phosphoprotein</keyword>
<evidence type="ECO:0000256" key="11">
    <source>
        <dbReference type="SAM" id="Coils"/>
    </source>
</evidence>
<dbReference type="HOGENOM" id="CLU_420759_0_0_11"/>
<dbReference type="EC" id="2.7.13.3" evidence="3"/>
<dbReference type="Gene3D" id="6.10.340.10">
    <property type="match status" value="1"/>
</dbReference>
<dbReference type="PROSITE" id="PS50109">
    <property type="entry name" value="HIS_KIN"/>
    <property type="match status" value="1"/>
</dbReference>
<sequence length="657" mass="71699">MKQRKISTYFNTGITCILATIFILVIVIGVWLARDSTISSVVARLDVCLQTAYDRLDLEDAIGRARLLEVIEYEGVASLIENSDVSQLSRVLERCKFDMGESYAVAVDSNGTVIASNVHVAGSSWPLAYLLDSVKQEGETITTTEVIAADRLKDSRQSLRDGARVIIDRTTARSLNDAYVHITVCPIYSGETFVGAVVEGYLLNNNHEFPTDYTNAVPGTYLSVGTTDGVRICSNISSNGFSYPAGTTQRRDFVDVINKGGIWRGQVSMVDGGEGVVVAGPITDYSGRVIGNIGVGSPIFMISGLSASHYVLFVLVAAAFFICAALLGRKLTAMITRPISDLQDISRTITKGELPSSDMLRSRSSVPSEIVSLADDMYVMARKLTDKNQRLEEKVSARTAQLANTVDELRAANRHKSQFLANISHELRTPLNSIIGFASLLQENVAGDLNATQTRYAEIIIESGGHLLDLINDILQLVKLDTSVDKLKLSRVSVIEAIRNPVDLIRPLADERGQGLEVIVADELDGYTAYWDEQKVHQILLNLLSNAVKFSPDGGRIRVKASLVEENFVFIHVIDNGIGISNDMKERVFLAFEQADNSYTRIYKGAGLGLAITKDLVEMHSGRIWLEDAPGGGLDACVVLPLCSNRKPDKKDGQEAD</sequence>
<evidence type="ECO:0000313" key="14">
    <source>
        <dbReference type="EMBL" id="ADK67260.1"/>
    </source>
</evidence>
<comment type="subcellular location">
    <subcellularLocation>
        <location evidence="2">Cell membrane</location>
        <topology evidence="2">Multi-pass membrane protein</topology>
    </subcellularLocation>
</comment>
<dbReference type="GO" id="GO:0005886">
    <property type="term" value="C:plasma membrane"/>
    <property type="evidence" value="ECO:0007669"/>
    <property type="project" value="UniProtKB-SubCell"/>
</dbReference>
<dbReference type="Gene3D" id="3.30.565.10">
    <property type="entry name" value="Histidine kinase-like ATPase, C-terminal domain"/>
    <property type="match status" value="1"/>
</dbReference>
<dbReference type="InterPro" id="IPR003661">
    <property type="entry name" value="HisK_dim/P_dom"/>
</dbReference>
<dbReference type="InterPro" id="IPR036890">
    <property type="entry name" value="HATPase_C_sf"/>
</dbReference>
<keyword evidence="6" id="KW-0808">Transferase</keyword>
<dbReference type="SUPFAM" id="SSF103190">
    <property type="entry name" value="Sensory domain-like"/>
    <property type="match status" value="1"/>
</dbReference>
<keyword evidence="8 14" id="KW-0418">Kinase</keyword>
<accession>E1QXZ6</accession>
<name>E1QXZ6_OLSUV</name>
<dbReference type="STRING" id="633147.Olsu_0128"/>
<dbReference type="InterPro" id="IPR003594">
    <property type="entry name" value="HATPase_dom"/>
</dbReference>
<keyword evidence="10" id="KW-0902">Two-component regulatory system</keyword>
<evidence type="ECO:0000256" key="2">
    <source>
        <dbReference type="ARBA" id="ARBA00004651"/>
    </source>
</evidence>
<keyword evidence="4" id="KW-1003">Cell membrane</keyword>
<keyword evidence="7 12" id="KW-0812">Transmembrane</keyword>
<dbReference type="InterPro" id="IPR036097">
    <property type="entry name" value="HisK_dim/P_sf"/>
</dbReference>
<dbReference type="PATRIC" id="fig|633147.7.peg.1623"/>
<dbReference type="InterPro" id="IPR005467">
    <property type="entry name" value="His_kinase_dom"/>
</dbReference>
<reference evidence="14 15" key="1">
    <citation type="journal article" date="2010" name="Stand. Genomic Sci.">
        <title>Complete genome sequence of Olsenella uli type strain (VPI D76D-27C).</title>
        <authorList>
            <person name="Goker M."/>
            <person name="Held B."/>
            <person name="Lucas S."/>
            <person name="Nolan M."/>
            <person name="Yasawong M."/>
            <person name="Glavina Del Rio T."/>
            <person name="Tice H."/>
            <person name="Cheng J.F."/>
            <person name="Bruce D."/>
            <person name="Detter J.C."/>
            <person name="Tapia R."/>
            <person name="Han C."/>
            <person name="Goodwin L."/>
            <person name="Pitluck S."/>
            <person name="Liolios K."/>
            <person name="Ivanova N."/>
            <person name="Mavromatis K."/>
            <person name="Mikhailova N."/>
            <person name="Pati A."/>
            <person name="Chen A."/>
            <person name="Palaniappan K."/>
            <person name="Land M."/>
            <person name="Hauser L."/>
            <person name="Chang Y.J."/>
            <person name="Jeffries C.D."/>
            <person name="Rohde M."/>
            <person name="Sikorski J."/>
            <person name="Pukall R."/>
            <person name="Woyke T."/>
            <person name="Bristow J."/>
            <person name="Eisen J.A."/>
            <person name="Markowitz V."/>
            <person name="Hugenholtz P."/>
            <person name="Kyrpides N.C."/>
            <person name="Klenk H.P."/>
            <person name="Lapidus A."/>
        </authorList>
    </citation>
    <scope>NUCLEOTIDE SEQUENCE [LARGE SCALE GENOMIC DNA]</scope>
    <source>
        <strain evidence="15">ATCC 49627 / DSM 7084 / CIP 109912 / JCM 12494 / NCIMB 702895 / VPI D76D-27C</strain>
    </source>
</reference>
<organism evidence="14 15">
    <name type="scientific">Olsenella uli (strain ATCC 49627 / DSM 7084 / CCUG 31166 / CIP 109912 / JCM 12494 / LMG 11480 / NCIMB 702895 / VPI D76D-27C)</name>
    <name type="common">Lactobacillus uli</name>
    <dbReference type="NCBI Taxonomy" id="633147"/>
    <lineage>
        <taxon>Bacteria</taxon>
        <taxon>Bacillati</taxon>
        <taxon>Actinomycetota</taxon>
        <taxon>Coriobacteriia</taxon>
        <taxon>Coriobacteriales</taxon>
        <taxon>Atopobiaceae</taxon>
        <taxon>Olsenella</taxon>
    </lineage>
</organism>
<dbReference type="AlphaFoldDB" id="E1QXZ6"/>
<keyword evidence="11" id="KW-0175">Coiled coil</keyword>
<dbReference type="Pfam" id="PF02518">
    <property type="entry name" value="HATPase_c"/>
    <property type="match status" value="1"/>
</dbReference>
<dbReference type="InterPro" id="IPR029150">
    <property type="entry name" value="dCache_3"/>
</dbReference>
<evidence type="ECO:0000256" key="1">
    <source>
        <dbReference type="ARBA" id="ARBA00000085"/>
    </source>
</evidence>
<evidence type="ECO:0000256" key="12">
    <source>
        <dbReference type="SAM" id="Phobius"/>
    </source>
</evidence>
<dbReference type="SMART" id="SM00388">
    <property type="entry name" value="HisKA"/>
    <property type="match status" value="1"/>
</dbReference>
<keyword evidence="15" id="KW-1185">Reference proteome</keyword>
<dbReference type="eggNOG" id="COG2205">
    <property type="taxonomic scope" value="Bacteria"/>
</dbReference>
<dbReference type="RefSeq" id="WP_013251012.1">
    <property type="nucleotide sequence ID" value="NC_014363.1"/>
</dbReference>
<dbReference type="SUPFAM" id="SSF47384">
    <property type="entry name" value="Homodimeric domain of signal transducing histidine kinase"/>
    <property type="match status" value="1"/>
</dbReference>
<evidence type="ECO:0000256" key="7">
    <source>
        <dbReference type="ARBA" id="ARBA00022692"/>
    </source>
</evidence>
<evidence type="ECO:0000256" key="6">
    <source>
        <dbReference type="ARBA" id="ARBA00022679"/>
    </source>
</evidence>
<dbReference type="SUPFAM" id="SSF55874">
    <property type="entry name" value="ATPase domain of HSP90 chaperone/DNA topoisomerase II/histidine kinase"/>
    <property type="match status" value="1"/>
</dbReference>
<keyword evidence="12" id="KW-0472">Membrane</keyword>
<evidence type="ECO:0000256" key="5">
    <source>
        <dbReference type="ARBA" id="ARBA00022553"/>
    </source>
</evidence>
<dbReference type="EMBL" id="CP002106">
    <property type="protein sequence ID" value="ADK67260.1"/>
    <property type="molecule type" value="Genomic_DNA"/>
</dbReference>
<dbReference type="GO" id="GO:0009927">
    <property type="term" value="F:histidine phosphotransfer kinase activity"/>
    <property type="evidence" value="ECO:0007669"/>
    <property type="project" value="TreeGrafter"/>
</dbReference>
<feature type="transmembrane region" description="Helical" evidence="12">
    <location>
        <begin position="307"/>
        <end position="327"/>
    </location>
</feature>
<dbReference type="PANTHER" id="PTHR43047">
    <property type="entry name" value="TWO-COMPONENT HISTIDINE PROTEIN KINASE"/>
    <property type="match status" value="1"/>
</dbReference>
<evidence type="ECO:0000256" key="4">
    <source>
        <dbReference type="ARBA" id="ARBA00022475"/>
    </source>
</evidence>
<comment type="catalytic activity">
    <reaction evidence="1">
        <text>ATP + protein L-histidine = ADP + protein N-phospho-L-histidine.</text>
        <dbReference type="EC" id="2.7.13.3"/>
    </reaction>
</comment>
<keyword evidence="9 12" id="KW-1133">Transmembrane helix</keyword>
<proteinExistence type="predicted"/>
<gene>
    <name evidence="14" type="ordered locus">Olsu_0128</name>
</gene>
<feature type="transmembrane region" description="Helical" evidence="12">
    <location>
        <begin position="12"/>
        <end position="33"/>
    </location>
</feature>
<evidence type="ECO:0000256" key="10">
    <source>
        <dbReference type="ARBA" id="ARBA00023012"/>
    </source>
</evidence>
<evidence type="ECO:0000256" key="8">
    <source>
        <dbReference type="ARBA" id="ARBA00022777"/>
    </source>
</evidence>
<dbReference type="SMART" id="SM00387">
    <property type="entry name" value="HATPase_c"/>
    <property type="match status" value="1"/>
</dbReference>
<dbReference type="PANTHER" id="PTHR43047:SF63">
    <property type="entry name" value="HISTIDINE KINASE"/>
    <property type="match status" value="1"/>
</dbReference>
<dbReference type="InterPro" id="IPR029151">
    <property type="entry name" value="Sensor-like_sf"/>
</dbReference>
<dbReference type="CDD" id="cd00082">
    <property type="entry name" value="HisKA"/>
    <property type="match status" value="1"/>
</dbReference>
<dbReference type="GO" id="GO:0000155">
    <property type="term" value="F:phosphorelay sensor kinase activity"/>
    <property type="evidence" value="ECO:0007669"/>
    <property type="project" value="InterPro"/>
</dbReference>
<dbReference type="Proteomes" id="UP000000333">
    <property type="component" value="Chromosome"/>
</dbReference>
<feature type="domain" description="Histidine kinase" evidence="13">
    <location>
        <begin position="422"/>
        <end position="644"/>
    </location>
</feature>
<protein>
    <recommendedName>
        <fullName evidence="3">histidine kinase</fullName>
        <ecNumber evidence="3">2.7.13.3</ecNumber>
    </recommendedName>
</protein>
<evidence type="ECO:0000313" key="15">
    <source>
        <dbReference type="Proteomes" id="UP000000333"/>
    </source>
</evidence>
<evidence type="ECO:0000256" key="9">
    <source>
        <dbReference type="ARBA" id="ARBA00022989"/>
    </source>
</evidence>